<keyword evidence="1" id="KW-0229">DNA integration</keyword>
<accession>A0A075GSI0</accession>
<dbReference type="InterPro" id="IPR006118">
    <property type="entry name" value="Recombinase_CS"/>
</dbReference>
<protein>
    <recommendedName>
        <fullName evidence="4">Resolvase/invertase-type recombinase catalytic domain-containing protein</fullName>
    </recommendedName>
</protein>
<keyword evidence="2" id="KW-0238">DNA-binding</keyword>
<dbReference type="CDD" id="cd00338">
    <property type="entry name" value="Ser_Recombinase"/>
    <property type="match status" value="1"/>
</dbReference>
<feature type="domain" description="Resolvase/invertase-type recombinase catalytic" evidence="4">
    <location>
        <begin position="14"/>
        <end position="172"/>
    </location>
</feature>
<name>A0A075GSI0_9EURY</name>
<dbReference type="InterPro" id="IPR036162">
    <property type="entry name" value="Resolvase-like_N_sf"/>
</dbReference>
<dbReference type="GO" id="GO:0003677">
    <property type="term" value="F:DNA binding"/>
    <property type="evidence" value="ECO:0007669"/>
    <property type="project" value="UniProtKB-KW"/>
</dbReference>
<evidence type="ECO:0000256" key="1">
    <source>
        <dbReference type="ARBA" id="ARBA00022908"/>
    </source>
</evidence>
<keyword evidence="3" id="KW-0233">DNA recombination</keyword>
<dbReference type="PROSITE" id="PS00397">
    <property type="entry name" value="RECOMBINASES_1"/>
    <property type="match status" value="1"/>
</dbReference>
<reference evidence="5" key="1">
    <citation type="journal article" date="2014" name="Genome Biol. Evol.">
        <title>Pangenome evidence for extensive interdomain horizontal transfer affecting lineage core and shell genes in uncultured planktonic thaumarchaeota and euryarchaeota.</title>
        <authorList>
            <person name="Deschamps P."/>
            <person name="Zivanovic Y."/>
            <person name="Moreira D."/>
            <person name="Rodriguez-Valera F."/>
            <person name="Lopez-Garcia P."/>
        </authorList>
    </citation>
    <scope>NUCLEOTIDE SEQUENCE</scope>
</reference>
<dbReference type="EMBL" id="KF900731">
    <property type="protein sequence ID" value="AIF05197.1"/>
    <property type="molecule type" value="Genomic_DNA"/>
</dbReference>
<organism evidence="5">
    <name type="scientific">uncultured marine group II/III euryarchaeote KM3_180_D08</name>
    <dbReference type="NCBI Taxonomy" id="1457942"/>
    <lineage>
        <taxon>Archaea</taxon>
        <taxon>Methanobacteriati</taxon>
        <taxon>Methanobacteriota</taxon>
        <taxon>environmental samples</taxon>
    </lineage>
</organism>
<dbReference type="AlphaFoldDB" id="A0A075GSI0"/>
<dbReference type="Gene3D" id="3.40.50.1390">
    <property type="entry name" value="Resolvase, N-terminal catalytic domain"/>
    <property type="match status" value="1"/>
</dbReference>
<evidence type="ECO:0000313" key="5">
    <source>
        <dbReference type="EMBL" id="AIF05197.1"/>
    </source>
</evidence>
<dbReference type="GO" id="GO:0015074">
    <property type="term" value="P:DNA integration"/>
    <property type="evidence" value="ECO:0007669"/>
    <property type="project" value="UniProtKB-KW"/>
</dbReference>
<dbReference type="SMART" id="SM00857">
    <property type="entry name" value="Resolvase"/>
    <property type="match status" value="1"/>
</dbReference>
<dbReference type="Pfam" id="PF00239">
    <property type="entry name" value="Resolvase"/>
    <property type="match status" value="1"/>
</dbReference>
<evidence type="ECO:0000259" key="4">
    <source>
        <dbReference type="SMART" id="SM00857"/>
    </source>
</evidence>
<proteinExistence type="predicted"/>
<dbReference type="SUPFAM" id="SSF53041">
    <property type="entry name" value="Resolvase-like"/>
    <property type="match status" value="1"/>
</dbReference>
<dbReference type="InterPro" id="IPR006119">
    <property type="entry name" value="Resolv_N"/>
</dbReference>
<dbReference type="PANTHER" id="PTHR30461">
    <property type="entry name" value="DNA-INVERTASE FROM LAMBDOID PROPHAGE"/>
    <property type="match status" value="1"/>
</dbReference>
<dbReference type="PANTHER" id="PTHR30461:SF2">
    <property type="entry name" value="SERINE RECOMBINASE PINE-RELATED"/>
    <property type="match status" value="1"/>
</dbReference>
<dbReference type="GO" id="GO:0000150">
    <property type="term" value="F:DNA strand exchange activity"/>
    <property type="evidence" value="ECO:0007669"/>
    <property type="project" value="InterPro"/>
</dbReference>
<sequence>MTTDFQSVLKGKTPLAYLRVSSSEQAAKGSGIRSQKDEIEKWLKAHGIRKKPKYFQEQVSGGKAEDLRKQFTAMLRHLFEQKDPSKFFILMRDFTRWSRHTIYGPHAARQLYDNGVEIVSTIDNASTGHSTRPDPNGEFLFGLWMALGGRERTGAAEKIRTGIESAKGLGRVGGQPLDPDQPWETMVANWYRFELPRGADEKIGYKQASNDWKVTRGWVRGALDRFRRFKTWLIAHDMEVQPELNRWLEVMERLREVKRVHGKGSDIFREAQASTSGILKKPELYWSLVDKVGTEKAFAELEVKFR</sequence>
<evidence type="ECO:0000256" key="3">
    <source>
        <dbReference type="ARBA" id="ARBA00023172"/>
    </source>
</evidence>
<dbReference type="InterPro" id="IPR050639">
    <property type="entry name" value="SSR_resolvase"/>
</dbReference>
<evidence type="ECO:0000256" key="2">
    <source>
        <dbReference type="ARBA" id="ARBA00023125"/>
    </source>
</evidence>